<keyword evidence="1" id="KW-0472">Membrane</keyword>
<evidence type="ECO:0000259" key="2">
    <source>
        <dbReference type="Pfam" id="PF01757"/>
    </source>
</evidence>
<protein>
    <submittedName>
        <fullName evidence="3">Acyltransferase family protein</fullName>
    </submittedName>
</protein>
<dbReference type="PANTHER" id="PTHR36927:SF1">
    <property type="entry name" value="MDO-LIKE PROTEIN"/>
    <property type="match status" value="1"/>
</dbReference>
<proteinExistence type="predicted"/>
<organism evidence="3 4">
    <name type="scientific">Halanaerobium polyolivorans</name>
    <dbReference type="NCBI Taxonomy" id="2886943"/>
    <lineage>
        <taxon>Bacteria</taxon>
        <taxon>Bacillati</taxon>
        <taxon>Bacillota</taxon>
        <taxon>Clostridia</taxon>
        <taxon>Halanaerobiales</taxon>
        <taxon>Halanaerobiaceae</taxon>
        <taxon>Halanaerobium</taxon>
    </lineage>
</organism>
<comment type="caution">
    <text evidence="3">The sequence shown here is derived from an EMBL/GenBank/DDBJ whole genome shotgun (WGS) entry which is preliminary data.</text>
</comment>
<feature type="transmembrane region" description="Helical" evidence="1">
    <location>
        <begin position="52"/>
        <end position="73"/>
    </location>
</feature>
<feature type="transmembrane region" description="Helical" evidence="1">
    <location>
        <begin position="145"/>
        <end position="164"/>
    </location>
</feature>
<feature type="transmembrane region" description="Helical" evidence="1">
    <location>
        <begin position="12"/>
        <end position="32"/>
    </location>
</feature>
<evidence type="ECO:0000313" key="3">
    <source>
        <dbReference type="EMBL" id="MCC3143967.1"/>
    </source>
</evidence>
<keyword evidence="4" id="KW-1185">Reference proteome</keyword>
<dbReference type="GO" id="GO:0016747">
    <property type="term" value="F:acyltransferase activity, transferring groups other than amino-acyl groups"/>
    <property type="evidence" value="ECO:0007669"/>
    <property type="project" value="InterPro"/>
</dbReference>
<feature type="transmembrane region" description="Helical" evidence="1">
    <location>
        <begin position="254"/>
        <end position="271"/>
    </location>
</feature>
<gene>
    <name evidence="3" type="ORF">LJ207_01345</name>
</gene>
<dbReference type="RefSeq" id="WP_229343348.1">
    <property type="nucleotide sequence ID" value="NZ_JAJFAT010000001.1"/>
</dbReference>
<dbReference type="PANTHER" id="PTHR36927">
    <property type="entry name" value="BLR4337 PROTEIN"/>
    <property type="match status" value="1"/>
</dbReference>
<reference evidence="3 4" key="1">
    <citation type="submission" date="2021-10" db="EMBL/GenBank/DDBJ databases">
        <authorList>
            <person name="Grouzdev D.S."/>
            <person name="Pantiukh K.S."/>
            <person name="Krutkina M.S."/>
        </authorList>
    </citation>
    <scope>NUCLEOTIDE SEQUENCE [LARGE SCALE GENOMIC DNA]</scope>
    <source>
        <strain evidence="3 4">Z-7514</strain>
    </source>
</reference>
<dbReference type="AlphaFoldDB" id="A0AAW4WS93"/>
<evidence type="ECO:0000256" key="1">
    <source>
        <dbReference type="SAM" id="Phobius"/>
    </source>
</evidence>
<feature type="transmembrane region" description="Helical" evidence="1">
    <location>
        <begin position="291"/>
        <end position="308"/>
    </location>
</feature>
<feature type="domain" description="Acyltransferase 3" evidence="2">
    <location>
        <begin position="12"/>
        <end position="370"/>
    </location>
</feature>
<keyword evidence="3" id="KW-0012">Acyltransferase</keyword>
<name>A0AAW4WS93_9FIRM</name>
<feature type="transmembrane region" description="Helical" evidence="1">
    <location>
        <begin position="185"/>
        <end position="206"/>
    </location>
</feature>
<keyword evidence="3" id="KW-0808">Transferase</keyword>
<feature type="transmembrane region" description="Helical" evidence="1">
    <location>
        <begin position="226"/>
        <end position="242"/>
    </location>
</feature>
<feature type="transmembrane region" description="Helical" evidence="1">
    <location>
        <begin position="329"/>
        <end position="345"/>
    </location>
</feature>
<dbReference type="InterPro" id="IPR002656">
    <property type="entry name" value="Acyl_transf_3_dom"/>
</dbReference>
<keyword evidence="1" id="KW-1133">Transmembrane helix</keyword>
<evidence type="ECO:0000313" key="4">
    <source>
        <dbReference type="Proteomes" id="UP001199296"/>
    </source>
</evidence>
<dbReference type="EMBL" id="JAJFAT010000001">
    <property type="protein sequence ID" value="MCC3143967.1"/>
    <property type="molecule type" value="Genomic_DNA"/>
</dbReference>
<dbReference type="Proteomes" id="UP001199296">
    <property type="component" value="Unassembled WGS sequence"/>
</dbReference>
<sequence>MAVKNKTDNRMYYFDYLRVFIITLVVLLHSLLPHVQGYEWYVNDSPKSDLFGLLSLLIDVFIMPIMFFIAGYFCYYSLKKYGAKLFINKKSKRILVPFGLGIVFLSPIMNYFYALEYISPNLSYLEYWRGFYFNNFIQAEHAGHYWFLSSLFVFYLAFVLIYRLNKDKIDSIYEKQKESISQHELSKFLFIFFALGILSFFIVSQFSADDSWVSILNILVFQPTRWTIYILYFSFGIFAYLKKIKITKKMTKKLPLFLISTAILSVIYLAFKINFMALANKTRPLQLLNAFLHFSLCFLIFSSLLLFFKKYLDKPFKTLNSLAANSYQIYFFHMIILVAIQYYLLTFNISIFTKFMVVFGASFILSYLLSLLYTKLYKQVKIF</sequence>
<accession>A0AAW4WS93</accession>
<dbReference type="Pfam" id="PF01757">
    <property type="entry name" value="Acyl_transf_3"/>
    <property type="match status" value="1"/>
</dbReference>
<feature type="transmembrane region" description="Helical" evidence="1">
    <location>
        <begin position="94"/>
        <end position="114"/>
    </location>
</feature>
<keyword evidence="1" id="KW-0812">Transmembrane</keyword>
<dbReference type="InterPro" id="IPR050623">
    <property type="entry name" value="Glucan_succinyl_AcylTrfase"/>
</dbReference>
<feature type="transmembrane region" description="Helical" evidence="1">
    <location>
        <begin position="351"/>
        <end position="373"/>
    </location>
</feature>